<dbReference type="Gene3D" id="3.30.559.10">
    <property type="entry name" value="Chloramphenicol acetyltransferase-like domain"/>
    <property type="match status" value="2"/>
</dbReference>
<gene>
    <name evidence="7" type="ORF">LQG66_33660</name>
</gene>
<dbReference type="SUPFAM" id="SSF52777">
    <property type="entry name" value="CoA-dependent acyltransferases"/>
    <property type="match status" value="3"/>
</dbReference>
<dbReference type="InterPro" id="IPR016039">
    <property type="entry name" value="Thiolase-like"/>
</dbReference>
<evidence type="ECO:0000256" key="4">
    <source>
        <dbReference type="ARBA" id="ARBA00022679"/>
    </source>
</evidence>
<dbReference type="PROSITE" id="PS50075">
    <property type="entry name" value="CARRIER"/>
    <property type="match status" value="1"/>
</dbReference>
<dbReference type="InterPro" id="IPR009081">
    <property type="entry name" value="PP-bd_ACP"/>
</dbReference>
<dbReference type="SMART" id="SM00825">
    <property type="entry name" value="PKS_KS"/>
    <property type="match status" value="1"/>
</dbReference>
<dbReference type="InterPro" id="IPR018201">
    <property type="entry name" value="Ketoacyl_synth_AS"/>
</dbReference>
<dbReference type="Gene3D" id="3.40.47.10">
    <property type="match status" value="1"/>
</dbReference>
<dbReference type="SMART" id="SM00823">
    <property type="entry name" value="PKS_PP"/>
    <property type="match status" value="1"/>
</dbReference>
<dbReference type="SUPFAM" id="SSF55048">
    <property type="entry name" value="Probable ACP-binding domain of malonyl-CoA ACP transacylase"/>
    <property type="match status" value="1"/>
</dbReference>
<evidence type="ECO:0000259" key="5">
    <source>
        <dbReference type="PROSITE" id="PS50075"/>
    </source>
</evidence>
<sequence length="1805" mass="197271">MKQPARYHGSEIALIGMACRFPGSPDLDRFRENLRSGTCSISFFAEDELHHVDPRLRNNPDFVRAKGMLEDVECFDAAFFGFSQREAEVMDPQFRLLHECCWSALEHAGYPPGQYNGRIGLYAGAAFNDGWISQAMSRLSGSDGLGPLETSFLVLRDYLTTQISYRLSLRGPSMLIQTACSTSLVAVHQAAQSLLAGECGIALAGGVSLTTPLKSGYLYQEGGILSRDGVCRAFDAGASGTVFGDGVGIVVLKRLEDALHDGDTIHAIIKGSAVNNDGGRKVGYTAPGTQGQIAVLKAAYRASEVDPRTVTLVEAHGTGTLLGDPIEVEALARAFNADSTGFCALGSVKSNLGHLNVAAGVASLIKAALALRYRELLPSVNFREPNPKLNLETTPFFVCDRLASWPEGPEPRRAGVSSFGIGGTNAHVVLEEPPSPTVAATSHAYHLLPLSARTMSSLATVTAELGKLLQDPAGPPLADVAFTLQRGREQFPHRCFAVASCSKEAGAGLMSRDHRPLGAADQSGLRPVFLFPGHGSQHAGMASGLYRGFRGFRDRIDGCLDQIDSEPARRLRRFFEQDAVFPVEALDDAGIVHPLLFLVEHALAQLLIEFGIRPYAMAGYSLGEYTAACLAGVMTAQDALSILLDRGRLFRDLPSGTMMVVALAPDALAPLLPPTVEIAAVNTDDICTLAGPLHALELLGPRLSALGHAWQRVAASNAFHSSQMDPVIAPLLKQFSGIALRPAALPLLSSVTGEWAGAELSTPQYWGRNLRDPVRFSDTIRVLGREPGLTWIEVGPGNMLTSCVRSQLGGGATVVNLMPSPQQRADEEAFLLERLGALWESGAQIDWAVMYRGENRRRVPLPGYAFEKKRIWDEHAAGGVKAPAVKASERRSDPSPSTSQKLADLWGTLVGARDLSQTDNFFELGGHSLTAARLRALIAQHFDADLALSDIFQHPTLGSMSELIDRAKRTRSESIPRIENRPSYATSPAQRYMYELTRRLDTGTAYNFPIVLTLEGPVDAARFEATFRGMIARHESFRTAFAEVDCEIRQIILEQAPFSLPVRHVEEGELSKSIEEFIRPFDLSAAPLLRAELLSVDPGRHLLLLDMHNLVADGISINVFVHDFAALYRGETLPAMAVQYKDYAAWQLARFTGPRCGELETAWLDELASGACALNIAFDFPRPKVRTFHGNNLRFDIGPELRDAMTRLARERRVTMNVLILALYAVLLHQLSAQETLSIGSVTGSRPHPDLEPVIGLFTNVVPVRVSVRPRESFLDFLDRCSRTLLAAYDRRDYPFELLLERLSYASDGAPLIDTTFTYHNEIDSKTRLELEGLRIEPYDFNKGVAKFAFKLDAIPFPECLQCVLQYNTALFTESTVRGWIDSFQKLAERVVKRPEDAINSLLSATRSASLPTAGVEATLVERALMALDCEHPNPFLVHRSVVIEGSFTAGGLAAALERMIPECATLRMRWSAQGGTACLIDVPTTPEQLLLAEDLRNAIPVSTAAIDSALQDVSTAFEASEPLWRFRALRIADERWILSIVAHPVASDSLRLEPLLETLRNALEHVPKAARESQFVSARSSAGPGPVRRIPTAGAVLRDTLEKTSSGHLRDLCQAAGVTLFHGLVALTSDWLTTQAFAEFPGTMAIWRPTETVDQGFGPMIHPHFIDFPSGATLRDRFDAVAELCTASVGDQEQASHLLSLAEHPVAVGITWEISSHPRDGSSIYRFEPWAQAPVLCPFRWNFAFGETSNKEISCRFKFQLSNWDSTQAGDVLRDWKRFVQSARMSSLDSSTRPLGWRNVGVRA</sequence>
<dbReference type="Pfam" id="PF00109">
    <property type="entry name" value="ketoacyl-synt"/>
    <property type="match status" value="1"/>
</dbReference>
<comment type="cofactor">
    <cofactor evidence="1">
        <name>pantetheine 4'-phosphate</name>
        <dbReference type="ChEBI" id="CHEBI:47942"/>
    </cofactor>
</comment>
<dbReference type="PROSITE" id="PS52004">
    <property type="entry name" value="KS3_2"/>
    <property type="match status" value="1"/>
</dbReference>
<dbReference type="InterPro" id="IPR014043">
    <property type="entry name" value="Acyl_transferase_dom"/>
</dbReference>
<dbReference type="InterPro" id="IPR050091">
    <property type="entry name" value="PKS_NRPS_Biosynth_Enz"/>
</dbReference>
<dbReference type="InterPro" id="IPR001227">
    <property type="entry name" value="Ac_transferase_dom_sf"/>
</dbReference>
<dbReference type="PANTHER" id="PTHR43775">
    <property type="entry name" value="FATTY ACID SYNTHASE"/>
    <property type="match status" value="1"/>
</dbReference>
<dbReference type="InterPro" id="IPR020841">
    <property type="entry name" value="PKS_Beta-ketoAc_synthase_dom"/>
</dbReference>
<dbReference type="InterPro" id="IPR014031">
    <property type="entry name" value="Ketoacyl_synth_C"/>
</dbReference>
<dbReference type="Gene3D" id="3.30.70.3290">
    <property type="match status" value="1"/>
</dbReference>
<proteinExistence type="predicted"/>
<evidence type="ECO:0000313" key="7">
    <source>
        <dbReference type="EMBL" id="UFZ04085.1"/>
    </source>
</evidence>
<dbReference type="Pfam" id="PF00550">
    <property type="entry name" value="PP-binding"/>
    <property type="match status" value="1"/>
</dbReference>
<dbReference type="SUPFAM" id="SSF52151">
    <property type="entry name" value="FabD/lysophospholipase-like"/>
    <property type="match status" value="1"/>
</dbReference>
<dbReference type="InterPro" id="IPR020806">
    <property type="entry name" value="PKS_PP-bd"/>
</dbReference>
<dbReference type="InterPro" id="IPR001242">
    <property type="entry name" value="Condensation_dom"/>
</dbReference>
<reference evidence="7" key="1">
    <citation type="journal article" date="2024" name="Antonie Van Leeuwenhoek">
        <title>Bradyrhizobium ontarionense sp. nov., a novel bacterial symbiont isolated from Aeschynomene indica (Indian jointvetch), harbours photosynthesis, nitrogen fixation and nitrous oxide (N2O) reductase genes.</title>
        <authorList>
            <person name="Bromfield E.S.P."/>
            <person name="Cloutier S."/>
        </authorList>
    </citation>
    <scope>NUCLEOTIDE SEQUENCE</scope>
    <source>
        <strain evidence="7">A19</strain>
    </source>
</reference>
<dbReference type="InterPro" id="IPR016036">
    <property type="entry name" value="Malonyl_transacylase_ACP-bd"/>
</dbReference>
<evidence type="ECO:0000256" key="1">
    <source>
        <dbReference type="ARBA" id="ARBA00001957"/>
    </source>
</evidence>
<evidence type="ECO:0000256" key="3">
    <source>
        <dbReference type="ARBA" id="ARBA00022553"/>
    </source>
</evidence>
<evidence type="ECO:0000256" key="2">
    <source>
        <dbReference type="ARBA" id="ARBA00022450"/>
    </source>
</evidence>
<dbReference type="RefSeq" id="WP_231320097.1">
    <property type="nucleotide sequence ID" value="NZ_CP088156.1"/>
</dbReference>
<keyword evidence="3" id="KW-0597">Phosphoprotein</keyword>
<accession>A0ABY3R9N4</accession>
<dbReference type="InterPro" id="IPR023213">
    <property type="entry name" value="CAT-like_dom_sf"/>
</dbReference>
<dbReference type="SUPFAM" id="SSF47336">
    <property type="entry name" value="ACP-like"/>
    <property type="match status" value="1"/>
</dbReference>
<dbReference type="Gene3D" id="1.10.1200.10">
    <property type="entry name" value="ACP-like"/>
    <property type="match status" value="1"/>
</dbReference>
<dbReference type="InterPro" id="IPR032821">
    <property type="entry name" value="PKS_assoc"/>
</dbReference>
<dbReference type="SUPFAM" id="SSF53901">
    <property type="entry name" value="Thiolase-like"/>
    <property type="match status" value="1"/>
</dbReference>
<dbReference type="InterPro" id="IPR014030">
    <property type="entry name" value="Ketoacyl_synth_N"/>
</dbReference>
<dbReference type="Pfam" id="PF16197">
    <property type="entry name" value="KAsynt_C_assoc"/>
    <property type="match status" value="1"/>
</dbReference>
<evidence type="ECO:0000259" key="6">
    <source>
        <dbReference type="PROSITE" id="PS52004"/>
    </source>
</evidence>
<dbReference type="PROSITE" id="PS00606">
    <property type="entry name" value="KS3_1"/>
    <property type="match status" value="1"/>
</dbReference>
<dbReference type="Pfam" id="PF02801">
    <property type="entry name" value="Ketoacyl-synt_C"/>
    <property type="match status" value="1"/>
</dbReference>
<dbReference type="PANTHER" id="PTHR43775:SF37">
    <property type="entry name" value="SI:DKEY-61P9.11"/>
    <property type="match status" value="1"/>
</dbReference>
<name>A0ABY3R9N4_9BRAD</name>
<dbReference type="InterPro" id="IPR016035">
    <property type="entry name" value="Acyl_Trfase/lysoPLipase"/>
</dbReference>
<evidence type="ECO:0000313" key="8">
    <source>
        <dbReference type="Proteomes" id="UP001431010"/>
    </source>
</evidence>
<dbReference type="CDD" id="cd00833">
    <property type="entry name" value="PKS"/>
    <property type="match status" value="1"/>
</dbReference>
<dbReference type="Proteomes" id="UP001431010">
    <property type="component" value="Chromosome"/>
</dbReference>
<feature type="domain" description="Carrier" evidence="5">
    <location>
        <begin position="893"/>
        <end position="968"/>
    </location>
</feature>
<keyword evidence="4" id="KW-0808">Transferase</keyword>
<dbReference type="Gene3D" id="3.40.366.10">
    <property type="entry name" value="Malonyl-Coenzyme A Acyl Carrier Protein, domain 2"/>
    <property type="match status" value="1"/>
</dbReference>
<feature type="domain" description="Ketosynthase family 3 (KS3)" evidence="6">
    <location>
        <begin position="9"/>
        <end position="432"/>
    </location>
</feature>
<organism evidence="7 8">
    <name type="scientific">Bradyrhizobium ontarionense</name>
    <dbReference type="NCBI Taxonomy" id="2898149"/>
    <lineage>
        <taxon>Bacteria</taxon>
        <taxon>Pseudomonadati</taxon>
        <taxon>Pseudomonadota</taxon>
        <taxon>Alphaproteobacteria</taxon>
        <taxon>Hyphomicrobiales</taxon>
        <taxon>Nitrobacteraceae</taxon>
        <taxon>Bradyrhizobium</taxon>
    </lineage>
</organism>
<dbReference type="Gene3D" id="3.30.559.30">
    <property type="entry name" value="Nonribosomal peptide synthetase, condensation domain"/>
    <property type="match status" value="1"/>
</dbReference>
<dbReference type="Pfam" id="PF00668">
    <property type="entry name" value="Condensation"/>
    <property type="match status" value="1"/>
</dbReference>
<dbReference type="InterPro" id="IPR006162">
    <property type="entry name" value="Ppantetheine_attach_site"/>
</dbReference>
<keyword evidence="8" id="KW-1185">Reference proteome</keyword>
<keyword evidence="2" id="KW-0596">Phosphopantetheine</keyword>
<dbReference type="InterPro" id="IPR036736">
    <property type="entry name" value="ACP-like_sf"/>
</dbReference>
<dbReference type="EMBL" id="CP088156">
    <property type="protein sequence ID" value="UFZ04085.1"/>
    <property type="molecule type" value="Genomic_DNA"/>
</dbReference>
<dbReference type="SMART" id="SM00827">
    <property type="entry name" value="PKS_AT"/>
    <property type="match status" value="1"/>
</dbReference>
<dbReference type="CDD" id="cd19531">
    <property type="entry name" value="LCL_NRPS-like"/>
    <property type="match status" value="1"/>
</dbReference>
<protein>
    <submittedName>
        <fullName evidence="7">Condensation domain-containing protein</fullName>
    </submittedName>
</protein>
<dbReference type="Pfam" id="PF00698">
    <property type="entry name" value="Acyl_transf_1"/>
    <property type="match status" value="1"/>
</dbReference>
<dbReference type="PROSITE" id="PS00012">
    <property type="entry name" value="PHOSPHOPANTETHEINE"/>
    <property type="match status" value="1"/>
</dbReference>